<proteinExistence type="predicted"/>
<dbReference type="GeneID" id="36325018"/>
<accession>A0A1X6MIY5</accession>
<sequence>MRGFQALLALVFLAPLVSPLPIVHESPNSDTGVGTRSFLEPGTLLGRRYSVQNHGFASTPAPPSPRYFANHQVSRRRPMPFPKYLAERAVAVQARAEEHSDVNYVSYVGAHPENVSPALSSDASTHGPSMDLDYNTSITLVPRPTATTHAHAKQAEATAKHVKVKSTHKTAS</sequence>
<reference evidence="2 3" key="1">
    <citation type="submission" date="2017-04" db="EMBL/GenBank/DDBJ databases">
        <title>Genome Sequence of the Model Brown-Rot Fungus Postia placenta SB12.</title>
        <authorList>
            <consortium name="DOE Joint Genome Institute"/>
            <person name="Gaskell J."/>
            <person name="Kersten P."/>
            <person name="Larrondo L.F."/>
            <person name="Canessa P."/>
            <person name="Martinez D."/>
            <person name="Hibbett D."/>
            <person name="Schmoll M."/>
            <person name="Kubicek C.P."/>
            <person name="Martinez A.T."/>
            <person name="Yadav J."/>
            <person name="Master E."/>
            <person name="Magnuson J.K."/>
            <person name="James T."/>
            <person name="Yaver D."/>
            <person name="Berka R."/>
            <person name="Labutti K."/>
            <person name="Lipzen A."/>
            <person name="Aerts A."/>
            <person name="Barry K."/>
            <person name="Henrissat B."/>
            <person name="Blanchette R."/>
            <person name="Grigoriev I."/>
            <person name="Cullen D."/>
        </authorList>
    </citation>
    <scope>NUCLEOTIDE SEQUENCE [LARGE SCALE GENOMIC DNA]</scope>
    <source>
        <strain evidence="2 3">MAD-698-R-SB12</strain>
    </source>
</reference>
<evidence type="ECO:0000313" key="3">
    <source>
        <dbReference type="Proteomes" id="UP000194127"/>
    </source>
</evidence>
<protein>
    <submittedName>
        <fullName evidence="2">Uncharacterized protein</fullName>
    </submittedName>
</protein>
<organism evidence="2 3">
    <name type="scientific">Postia placenta MAD-698-R-SB12</name>
    <dbReference type="NCBI Taxonomy" id="670580"/>
    <lineage>
        <taxon>Eukaryota</taxon>
        <taxon>Fungi</taxon>
        <taxon>Dikarya</taxon>
        <taxon>Basidiomycota</taxon>
        <taxon>Agaricomycotina</taxon>
        <taxon>Agaricomycetes</taxon>
        <taxon>Polyporales</taxon>
        <taxon>Adustoporiaceae</taxon>
        <taxon>Rhodonia</taxon>
    </lineage>
</organism>
<gene>
    <name evidence="2" type="ORF">POSPLADRAFT_1050799</name>
</gene>
<dbReference type="RefSeq" id="XP_024333073.1">
    <property type="nucleotide sequence ID" value="XM_024480068.1"/>
</dbReference>
<keyword evidence="1" id="KW-0732">Signal</keyword>
<feature type="chain" id="PRO_5012755829" evidence="1">
    <location>
        <begin position="20"/>
        <end position="172"/>
    </location>
</feature>
<feature type="signal peptide" evidence="1">
    <location>
        <begin position="1"/>
        <end position="19"/>
    </location>
</feature>
<evidence type="ECO:0000313" key="2">
    <source>
        <dbReference type="EMBL" id="OSX56279.1"/>
    </source>
</evidence>
<dbReference type="EMBL" id="KZ110614">
    <property type="protein sequence ID" value="OSX56279.1"/>
    <property type="molecule type" value="Genomic_DNA"/>
</dbReference>
<name>A0A1X6MIY5_9APHY</name>
<evidence type="ECO:0000256" key="1">
    <source>
        <dbReference type="SAM" id="SignalP"/>
    </source>
</evidence>
<dbReference type="Proteomes" id="UP000194127">
    <property type="component" value="Unassembled WGS sequence"/>
</dbReference>
<dbReference type="AlphaFoldDB" id="A0A1X6MIY5"/>
<keyword evidence="3" id="KW-1185">Reference proteome</keyword>
<dbReference type="OrthoDB" id="2797650at2759"/>